<sequence length="356" mass="39235">MNRWRDLIAGRVDKQIQVEDERTSVRIQHRILRISRAERLKLMREQMLEAKKEQGSMVLEASLVLPVFLFFILFLIFIVQMTLISTALQSAAGETVKQLSTKVYPVSLVFAPSDAAGGESSEQAWKWPKLSLTEWADDYASLLPEPLSDWVRAAAKSGEEPLQNIKSSAVETVLDPVVKPLLQPFVESALLDLERTHVNGVSVPNLKSRTNPYFRLELSYELPVKVPFLGKALRIQAAAAERIWIGDTGEGTGGEDGSGSSPRAAVILSKPDPAFIGNYASIKVQVEPGASANLTIFYKSGESTAKHIGWAVADEQGIIEWTWFVGTRTTEGSWIFVVETAEGAQTEDSFTAASRK</sequence>
<accession>A0AAU8NA22</accession>
<reference evidence="2" key="1">
    <citation type="submission" date="2024-05" db="EMBL/GenBank/DDBJ databases">
        <title>Draft genome assemblies of 36 bacteria isolated from hibernating arctic ground squirrels.</title>
        <authorList>
            <person name="McKee H."/>
            <person name="Mullen L."/>
            <person name="Drown D.M."/>
            <person name="Duddleston K.N."/>
        </authorList>
    </citation>
    <scope>NUCLEOTIDE SEQUENCE</scope>
    <source>
        <strain evidence="2">AN1007</strain>
    </source>
</reference>
<keyword evidence="1" id="KW-1133">Transmembrane helix</keyword>
<keyword evidence="1" id="KW-0812">Transmembrane</keyword>
<evidence type="ECO:0000256" key="1">
    <source>
        <dbReference type="SAM" id="Phobius"/>
    </source>
</evidence>
<dbReference type="AlphaFoldDB" id="A0AAU8NA22"/>
<proteinExistence type="predicted"/>
<keyword evidence="1" id="KW-0472">Membrane</keyword>
<evidence type="ECO:0000313" key="2">
    <source>
        <dbReference type="EMBL" id="XCP93339.1"/>
    </source>
</evidence>
<dbReference type="RefSeq" id="WP_342554734.1">
    <property type="nucleotide sequence ID" value="NZ_CP159992.1"/>
</dbReference>
<feature type="transmembrane region" description="Helical" evidence="1">
    <location>
        <begin position="57"/>
        <end position="79"/>
    </location>
</feature>
<gene>
    <name evidence="2" type="ORF">ABXS70_19165</name>
</gene>
<protein>
    <submittedName>
        <fullName evidence="2">Pilus assembly protein</fullName>
    </submittedName>
</protein>
<dbReference type="EMBL" id="CP159992">
    <property type="protein sequence ID" value="XCP93339.1"/>
    <property type="molecule type" value="Genomic_DNA"/>
</dbReference>
<name>A0AAU8NA22_9BACL</name>
<organism evidence="2">
    <name type="scientific">Paenibacillus sp. AN1007</name>
    <dbReference type="NCBI Taxonomy" id="3151385"/>
    <lineage>
        <taxon>Bacteria</taxon>
        <taxon>Bacillati</taxon>
        <taxon>Bacillota</taxon>
        <taxon>Bacilli</taxon>
        <taxon>Bacillales</taxon>
        <taxon>Paenibacillaceae</taxon>
        <taxon>Paenibacillus</taxon>
    </lineage>
</organism>